<comment type="caution">
    <text evidence="1">The sequence shown here is derived from an EMBL/GenBank/DDBJ whole genome shotgun (WGS) entry which is preliminary data.</text>
</comment>
<dbReference type="RefSeq" id="WP_117491000.1">
    <property type="nucleotide sequence ID" value="NZ_QVIG01000001.1"/>
</dbReference>
<proteinExistence type="predicted"/>
<organism evidence="1 2">
    <name type="scientific">Kitasatospora xanthocidica</name>
    <dbReference type="NCBI Taxonomy" id="83382"/>
    <lineage>
        <taxon>Bacteria</taxon>
        <taxon>Bacillati</taxon>
        <taxon>Actinomycetota</taxon>
        <taxon>Actinomycetes</taxon>
        <taxon>Kitasatosporales</taxon>
        <taxon>Streptomycetaceae</taxon>
        <taxon>Kitasatospora</taxon>
    </lineage>
</organism>
<reference evidence="1 2" key="1">
    <citation type="submission" date="2018-08" db="EMBL/GenBank/DDBJ databases">
        <title>Diversity &amp; Physiological Properties of Lignin-Decomposing Actinobacteria from Soil.</title>
        <authorList>
            <person name="Roh S.G."/>
            <person name="Kim S.B."/>
        </authorList>
    </citation>
    <scope>NUCLEOTIDE SEQUENCE [LARGE SCALE GENOMIC DNA]</scope>
    <source>
        <strain evidence="1 2">MMS17-GH009</strain>
    </source>
</reference>
<keyword evidence="2" id="KW-1185">Reference proteome</keyword>
<dbReference type="AlphaFoldDB" id="A0A373A3Z0"/>
<name>A0A373A3Z0_9ACTN</name>
<evidence type="ECO:0000313" key="2">
    <source>
        <dbReference type="Proteomes" id="UP000263377"/>
    </source>
</evidence>
<protein>
    <submittedName>
        <fullName evidence="1">Uncharacterized protein</fullName>
    </submittedName>
</protein>
<accession>A0A373A3Z0</accession>
<sequence length="173" mass="19538">MGTVITAVVLTAWFIVSAVGQLTVPRRLLDRLRAWDIFGIVPNYRFFAPRPVQHDYHLLMRTAGPSGEFGPWHQVAGPPERCWWHVAWNPDRRAFKGLSDVMSVAHRFDVQRPRAVQVSLPYLAILTYVTAVAARDPGAREVQFVLAISHGVLSDESPDVIFKSSRHRLGESR</sequence>
<gene>
    <name evidence="1" type="ORF">DR950_36300</name>
</gene>
<evidence type="ECO:0000313" key="1">
    <source>
        <dbReference type="EMBL" id="RGD62494.1"/>
    </source>
</evidence>
<dbReference type="EMBL" id="QVIG01000001">
    <property type="protein sequence ID" value="RGD62494.1"/>
    <property type="molecule type" value="Genomic_DNA"/>
</dbReference>
<dbReference type="Proteomes" id="UP000263377">
    <property type="component" value="Unassembled WGS sequence"/>
</dbReference>